<feature type="modified residue" description="4-aspartylphosphate" evidence="6">
    <location>
        <position position="627"/>
    </location>
</feature>
<dbReference type="SMART" id="SM00387">
    <property type="entry name" value="HATPase_c"/>
    <property type="match status" value="1"/>
</dbReference>
<dbReference type="SMART" id="SM00091">
    <property type="entry name" value="PAS"/>
    <property type="match status" value="1"/>
</dbReference>
<dbReference type="Pfam" id="PF00072">
    <property type="entry name" value="Response_reg"/>
    <property type="match status" value="1"/>
</dbReference>
<dbReference type="InterPro" id="IPR035965">
    <property type="entry name" value="PAS-like_dom_sf"/>
</dbReference>
<evidence type="ECO:0000313" key="11">
    <source>
        <dbReference type="EMBL" id="CAD9808577.1"/>
    </source>
</evidence>
<evidence type="ECO:0000256" key="2">
    <source>
        <dbReference type="ARBA" id="ARBA00012438"/>
    </source>
</evidence>
<dbReference type="Pfam" id="PF08447">
    <property type="entry name" value="PAS_3"/>
    <property type="match status" value="1"/>
</dbReference>
<dbReference type="InterPro" id="IPR004358">
    <property type="entry name" value="Sig_transdc_His_kin-like_C"/>
</dbReference>
<dbReference type="InterPro" id="IPR003594">
    <property type="entry name" value="HATPase_dom"/>
</dbReference>
<dbReference type="InterPro" id="IPR013655">
    <property type="entry name" value="PAS_fold_3"/>
</dbReference>
<dbReference type="InterPro" id="IPR003661">
    <property type="entry name" value="HisK_dim/P_dom"/>
</dbReference>
<feature type="domain" description="Response regulatory" evidence="8">
    <location>
        <begin position="699"/>
        <end position="827"/>
    </location>
</feature>
<dbReference type="PRINTS" id="PR00344">
    <property type="entry name" value="BCTRLSENSOR"/>
</dbReference>
<dbReference type="Gene3D" id="1.10.287.130">
    <property type="match status" value="1"/>
</dbReference>
<sequence length="850" mass="94895">MMDDVAIHPYRDLSCIVPFLPAVVYTYAVNNETGASSFPYVSDYAEKMFHIPAKDIEADEETVMNLIHTDDVENYTKSVLDSMQNLTPWDHQMRMHTKSGSFIHVYGKSVPHTVEEINADGTVTKLTVWHGVIIDITDKKKNEDAAKASLKDLLESTVEPLFAVDCDGFLTEWNDPMAEITGYDRESVVNKTFTSFVTENQKHAVASMFSKSIGAGGTHSHDIRLLSKDGHDVYIHVTYKRWKDVNGTVVGVYGSCQDVTMLKEAEKEKNVALKLADAEKSLTEWLSHEIRNPLSVAMEAAQVLKDKQDTVISTGLVDEEGASYLDMISRSIVYVVELLTNMLDLNKCVEGKIILRPRLCSIQEDILIPTQQMMGVWSHTGRIPVHVLGDEVQVYADTLRLKQVITNLLSNAIKYTTVGFINLSVEIKKGENETHMNESVIITVSDSGSGVSKLEYDNLFSKWEQLGSSVNGAGIGLCLCRMLVMAMGGEIDLNLEYFSGIEGHPGAQFMVTLPINSLTSEGKRTTSTNKAFDAVSDAVVRHNGSKVVEVPANMPILNTNTGIPYDACIRGSYRILIVDDDQLGRKLFRRRFSRIFPDGCTDEVESGEEAIEKVTKEGIVYDAIFMDHFMAVKKMNGAETIRELRKHNVDSLIIGVSGNSKDNEHVSAGANSFFQKPLPPDDILMHAFLARLPPPNGWNVLIVDDVKVNIHFLSRKLQKVSSAHFTTMDMAQKHWLISSCTTGQEAMDLIQNQHFDLLVLDQNIGDDTIRGIDIAKFARECGVNKKSIIVLNSGSDFKQTQASELFDLYWPKPLPSVEQMRRTLCRKLIQSRASIIEKKRRGEDSNRKDP</sequence>
<dbReference type="PANTHER" id="PTHR43047:SF64">
    <property type="entry name" value="HISTIDINE KINASE CONTAINING CHEY-HOMOLOGOUS RECEIVER DOMAIN AND PAS DOMAIN-RELATED"/>
    <property type="match status" value="1"/>
</dbReference>
<dbReference type="NCBIfam" id="TIGR00229">
    <property type="entry name" value="sensory_box"/>
    <property type="match status" value="1"/>
</dbReference>
<dbReference type="PROSITE" id="PS50113">
    <property type="entry name" value="PAC"/>
    <property type="match status" value="1"/>
</dbReference>
<dbReference type="EMBL" id="HBHQ01000640">
    <property type="protein sequence ID" value="CAD9808577.1"/>
    <property type="molecule type" value="Transcribed_RNA"/>
</dbReference>
<dbReference type="Pfam" id="PF00512">
    <property type="entry name" value="HisKA"/>
    <property type="match status" value="1"/>
</dbReference>
<gene>
    <name evidence="11" type="ORF">ASEP1449_LOCUS399</name>
</gene>
<dbReference type="InterPro" id="IPR011006">
    <property type="entry name" value="CheY-like_superfamily"/>
</dbReference>
<dbReference type="Gene3D" id="3.40.50.2300">
    <property type="match status" value="2"/>
</dbReference>
<dbReference type="InterPro" id="IPR001789">
    <property type="entry name" value="Sig_transdc_resp-reg_receiver"/>
</dbReference>
<dbReference type="PROSITE" id="PS50110">
    <property type="entry name" value="RESPONSE_REGULATORY"/>
    <property type="match status" value="2"/>
</dbReference>
<feature type="domain" description="Response regulatory" evidence="8">
    <location>
        <begin position="574"/>
        <end position="691"/>
    </location>
</feature>
<dbReference type="Gene3D" id="3.30.450.20">
    <property type="entry name" value="PAS domain"/>
    <property type="match status" value="2"/>
</dbReference>
<evidence type="ECO:0000259" key="9">
    <source>
        <dbReference type="PROSITE" id="PS50112"/>
    </source>
</evidence>
<evidence type="ECO:0000259" key="10">
    <source>
        <dbReference type="PROSITE" id="PS50113"/>
    </source>
</evidence>
<feature type="domain" description="PAS" evidence="9">
    <location>
        <begin position="146"/>
        <end position="216"/>
    </location>
</feature>
<dbReference type="CDD" id="cd00130">
    <property type="entry name" value="PAS"/>
    <property type="match status" value="2"/>
</dbReference>
<dbReference type="SUPFAM" id="SSF55785">
    <property type="entry name" value="PYP-like sensor domain (PAS domain)"/>
    <property type="match status" value="2"/>
</dbReference>
<dbReference type="InterPro" id="IPR013767">
    <property type="entry name" value="PAS_fold"/>
</dbReference>
<comment type="catalytic activity">
    <reaction evidence="1">
        <text>ATP + protein L-histidine = ADP + protein N-phospho-L-histidine.</text>
        <dbReference type="EC" id="2.7.13.3"/>
    </reaction>
</comment>
<dbReference type="InterPro" id="IPR000700">
    <property type="entry name" value="PAS-assoc_C"/>
</dbReference>
<dbReference type="InterPro" id="IPR036890">
    <property type="entry name" value="HATPase_C_sf"/>
</dbReference>
<organism evidence="11">
    <name type="scientific">Attheya septentrionalis</name>
    <dbReference type="NCBI Taxonomy" id="420275"/>
    <lineage>
        <taxon>Eukaryota</taxon>
        <taxon>Sar</taxon>
        <taxon>Stramenopiles</taxon>
        <taxon>Ochrophyta</taxon>
        <taxon>Bacillariophyta</taxon>
        <taxon>Coscinodiscophyceae</taxon>
        <taxon>Chaetocerotophycidae</taxon>
        <taxon>Chaetocerotales</taxon>
        <taxon>Attheyaceae</taxon>
        <taxon>Attheya</taxon>
    </lineage>
</organism>
<feature type="domain" description="Histidine kinase" evidence="7">
    <location>
        <begin position="285"/>
        <end position="517"/>
    </location>
</feature>
<keyword evidence="3 6" id="KW-0597">Phosphoprotein</keyword>
<accession>A0A7S2U4T8</accession>
<evidence type="ECO:0000259" key="7">
    <source>
        <dbReference type="PROSITE" id="PS50109"/>
    </source>
</evidence>
<name>A0A7S2U4T8_9STRA</name>
<dbReference type="SMART" id="SM00448">
    <property type="entry name" value="REC"/>
    <property type="match status" value="2"/>
</dbReference>
<dbReference type="PROSITE" id="PS50109">
    <property type="entry name" value="HIS_KIN"/>
    <property type="match status" value="1"/>
</dbReference>
<evidence type="ECO:0000256" key="1">
    <source>
        <dbReference type="ARBA" id="ARBA00000085"/>
    </source>
</evidence>
<evidence type="ECO:0000256" key="6">
    <source>
        <dbReference type="PROSITE-ProRule" id="PRU00169"/>
    </source>
</evidence>
<dbReference type="InterPro" id="IPR036097">
    <property type="entry name" value="HisK_dim/P_sf"/>
</dbReference>
<dbReference type="SUPFAM" id="SSF52172">
    <property type="entry name" value="CheY-like"/>
    <property type="match status" value="2"/>
</dbReference>
<dbReference type="CDD" id="cd00156">
    <property type="entry name" value="REC"/>
    <property type="match status" value="1"/>
</dbReference>
<dbReference type="EC" id="2.7.13.3" evidence="2"/>
<dbReference type="Pfam" id="PF02518">
    <property type="entry name" value="HATPase_c"/>
    <property type="match status" value="1"/>
</dbReference>
<feature type="domain" description="PAC" evidence="10">
    <location>
        <begin position="219"/>
        <end position="271"/>
    </location>
</feature>
<dbReference type="CDD" id="cd00082">
    <property type="entry name" value="HisKA"/>
    <property type="match status" value="1"/>
</dbReference>
<dbReference type="GO" id="GO:0000155">
    <property type="term" value="F:phosphorelay sensor kinase activity"/>
    <property type="evidence" value="ECO:0007669"/>
    <property type="project" value="InterPro"/>
</dbReference>
<dbReference type="PROSITE" id="PS50112">
    <property type="entry name" value="PAS"/>
    <property type="match status" value="1"/>
</dbReference>
<dbReference type="Pfam" id="PF00989">
    <property type="entry name" value="PAS"/>
    <property type="match status" value="1"/>
</dbReference>
<dbReference type="Gene3D" id="3.30.565.10">
    <property type="entry name" value="Histidine kinase-like ATPase, C-terminal domain"/>
    <property type="match status" value="1"/>
</dbReference>
<evidence type="ECO:0000256" key="4">
    <source>
        <dbReference type="ARBA" id="ARBA00022679"/>
    </source>
</evidence>
<protein>
    <recommendedName>
        <fullName evidence="2">histidine kinase</fullName>
        <ecNumber evidence="2">2.7.13.3</ecNumber>
    </recommendedName>
</protein>
<dbReference type="PANTHER" id="PTHR43047">
    <property type="entry name" value="TWO-COMPONENT HISTIDINE PROTEIN KINASE"/>
    <property type="match status" value="1"/>
</dbReference>
<keyword evidence="5" id="KW-0418">Kinase</keyword>
<evidence type="ECO:0000256" key="5">
    <source>
        <dbReference type="ARBA" id="ARBA00022777"/>
    </source>
</evidence>
<evidence type="ECO:0000256" key="3">
    <source>
        <dbReference type="ARBA" id="ARBA00022553"/>
    </source>
</evidence>
<dbReference type="SMART" id="SM00388">
    <property type="entry name" value="HisKA"/>
    <property type="match status" value="1"/>
</dbReference>
<proteinExistence type="predicted"/>
<keyword evidence="4" id="KW-0808">Transferase</keyword>
<dbReference type="InterPro" id="IPR005467">
    <property type="entry name" value="His_kinase_dom"/>
</dbReference>
<feature type="modified residue" description="4-aspartylphosphate" evidence="6">
    <location>
        <position position="761"/>
    </location>
</feature>
<evidence type="ECO:0000259" key="8">
    <source>
        <dbReference type="PROSITE" id="PS50110"/>
    </source>
</evidence>
<dbReference type="AlphaFoldDB" id="A0A7S2U4T8"/>
<dbReference type="SUPFAM" id="SSF47384">
    <property type="entry name" value="Homodimeric domain of signal transducing histidine kinase"/>
    <property type="match status" value="1"/>
</dbReference>
<dbReference type="GO" id="GO:0006355">
    <property type="term" value="P:regulation of DNA-templated transcription"/>
    <property type="evidence" value="ECO:0007669"/>
    <property type="project" value="InterPro"/>
</dbReference>
<reference evidence="11" key="1">
    <citation type="submission" date="2021-01" db="EMBL/GenBank/DDBJ databases">
        <authorList>
            <person name="Corre E."/>
            <person name="Pelletier E."/>
            <person name="Niang G."/>
            <person name="Scheremetjew M."/>
            <person name="Finn R."/>
            <person name="Kale V."/>
            <person name="Holt S."/>
            <person name="Cochrane G."/>
            <person name="Meng A."/>
            <person name="Brown T."/>
            <person name="Cohen L."/>
        </authorList>
    </citation>
    <scope>NUCLEOTIDE SEQUENCE</scope>
    <source>
        <strain evidence="11">CCMP2084</strain>
    </source>
</reference>
<dbReference type="CDD" id="cd17546">
    <property type="entry name" value="REC_hyHK_CKI1_RcsC-like"/>
    <property type="match status" value="1"/>
</dbReference>
<dbReference type="SUPFAM" id="SSF55874">
    <property type="entry name" value="ATPase domain of HSP90 chaperone/DNA topoisomerase II/histidine kinase"/>
    <property type="match status" value="1"/>
</dbReference>
<dbReference type="InterPro" id="IPR000014">
    <property type="entry name" value="PAS"/>
</dbReference>